<protein>
    <recommendedName>
        <fullName evidence="5">HTH tetR-type domain-containing protein</fullName>
    </recommendedName>
</protein>
<dbReference type="PRINTS" id="PR00455">
    <property type="entry name" value="HTHTETR"/>
</dbReference>
<evidence type="ECO:0000256" key="4">
    <source>
        <dbReference type="PROSITE-ProRule" id="PRU00335"/>
    </source>
</evidence>
<evidence type="ECO:0000256" key="1">
    <source>
        <dbReference type="ARBA" id="ARBA00023015"/>
    </source>
</evidence>
<sequence length="258" mass="27602">MAKQARGERTRNALVRAAAEVFDRAGYERANLTTISETAGVTKGALSFHFAHKEELARAVQELACAHSRTAFEALNGRDTTAVQTLIDITHALTEQLRGSATVRAGLRLSGERADADPALDCSRIWLDAMCQALQRDRADRSIAPGADPPAVAALALAMTTGMEVLVRGNGSVPPSGQRPGAHSPPRQWLTRFWTLLLPQVASLDHLHALLPGGSLLVTAGPDPGARSTPPYPGEWYEPTPVESVRGAPWWRSAPNAP</sequence>
<dbReference type="InterPro" id="IPR001647">
    <property type="entry name" value="HTH_TetR"/>
</dbReference>
<feature type="domain" description="HTH tetR-type" evidence="5">
    <location>
        <begin position="8"/>
        <end position="68"/>
    </location>
</feature>
<gene>
    <name evidence="6" type="ORF">GCM10011583_34290</name>
</gene>
<dbReference type="NCBIfam" id="NF041196">
    <property type="entry name" value="ScbR_bind_reg"/>
    <property type="match status" value="1"/>
</dbReference>
<reference evidence="7" key="1">
    <citation type="journal article" date="2019" name="Int. J. Syst. Evol. Microbiol.">
        <title>The Global Catalogue of Microorganisms (GCM) 10K type strain sequencing project: providing services to taxonomists for standard genome sequencing and annotation.</title>
        <authorList>
            <consortium name="The Broad Institute Genomics Platform"/>
            <consortium name="The Broad Institute Genome Sequencing Center for Infectious Disease"/>
            <person name="Wu L."/>
            <person name="Ma J."/>
        </authorList>
    </citation>
    <scope>NUCLEOTIDE SEQUENCE [LARGE SCALE GENOMIC DNA]</scope>
    <source>
        <strain evidence="7">CGMCC 4.7275</strain>
    </source>
</reference>
<dbReference type="Proteomes" id="UP000660265">
    <property type="component" value="Unassembled WGS sequence"/>
</dbReference>
<keyword evidence="3" id="KW-0804">Transcription</keyword>
<evidence type="ECO:0000313" key="6">
    <source>
        <dbReference type="EMBL" id="GGK00031.1"/>
    </source>
</evidence>
<dbReference type="InterPro" id="IPR009057">
    <property type="entry name" value="Homeodomain-like_sf"/>
</dbReference>
<comment type="caution">
    <text evidence="6">The sequence shown here is derived from an EMBL/GenBank/DDBJ whole genome shotgun (WGS) entry which is preliminary data.</text>
</comment>
<keyword evidence="2 4" id="KW-0238">DNA-binding</keyword>
<dbReference type="RefSeq" id="WP_189108341.1">
    <property type="nucleotide sequence ID" value="NZ_BMMV01000010.1"/>
</dbReference>
<dbReference type="Gene3D" id="1.10.357.10">
    <property type="entry name" value="Tetracycline Repressor, domain 2"/>
    <property type="match status" value="1"/>
</dbReference>
<dbReference type="PANTHER" id="PTHR47506:SF1">
    <property type="entry name" value="HTH-TYPE TRANSCRIPTIONAL REGULATOR YJDC"/>
    <property type="match status" value="1"/>
</dbReference>
<keyword evidence="7" id="KW-1185">Reference proteome</keyword>
<dbReference type="Pfam" id="PF00440">
    <property type="entry name" value="TetR_N"/>
    <property type="match status" value="1"/>
</dbReference>
<keyword evidence="1" id="KW-0805">Transcription regulation</keyword>
<evidence type="ECO:0000256" key="2">
    <source>
        <dbReference type="ARBA" id="ARBA00023125"/>
    </source>
</evidence>
<dbReference type="EMBL" id="BMMV01000010">
    <property type="protein sequence ID" value="GGK00031.1"/>
    <property type="molecule type" value="Genomic_DNA"/>
</dbReference>
<proteinExistence type="predicted"/>
<organism evidence="6 7">
    <name type="scientific">Streptomyces camponoticapitis</name>
    <dbReference type="NCBI Taxonomy" id="1616125"/>
    <lineage>
        <taxon>Bacteria</taxon>
        <taxon>Bacillati</taxon>
        <taxon>Actinomycetota</taxon>
        <taxon>Actinomycetes</taxon>
        <taxon>Kitasatosporales</taxon>
        <taxon>Streptomycetaceae</taxon>
        <taxon>Streptomyces</taxon>
    </lineage>
</organism>
<accession>A0ABQ2EB78</accession>
<evidence type="ECO:0000256" key="3">
    <source>
        <dbReference type="ARBA" id="ARBA00023163"/>
    </source>
</evidence>
<dbReference type="PROSITE" id="PS50977">
    <property type="entry name" value="HTH_TETR_2"/>
    <property type="match status" value="1"/>
</dbReference>
<dbReference type="SUPFAM" id="SSF46689">
    <property type="entry name" value="Homeodomain-like"/>
    <property type="match status" value="1"/>
</dbReference>
<dbReference type="InterPro" id="IPR047923">
    <property type="entry name" value="ArpA-like"/>
</dbReference>
<feature type="DNA-binding region" description="H-T-H motif" evidence="4">
    <location>
        <begin position="31"/>
        <end position="50"/>
    </location>
</feature>
<dbReference type="SUPFAM" id="SSF48498">
    <property type="entry name" value="Tetracyclin repressor-like, C-terminal domain"/>
    <property type="match status" value="1"/>
</dbReference>
<evidence type="ECO:0000259" key="5">
    <source>
        <dbReference type="PROSITE" id="PS50977"/>
    </source>
</evidence>
<dbReference type="InterPro" id="IPR036271">
    <property type="entry name" value="Tet_transcr_reg_TetR-rel_C_sf"/>
</dbReference>
<evidence type="ECO:0000313" key="7">
    <source>
        <dbReference type="Proteomes" id="UP000660265"/>
    </source>
</evidence>
<dbReference type="PANTHER" id="PTHR47506">
    <property type="entry name" value="TRANSCRIPTIONAL REGULATORY PROTEIN"/>
    <property type="match status" value="1"/>
</dbReference>
<name>A0ABQ2EB78_9ACTN</name>